<dbReference type="RefSeq" id="XP_064769495.1">
    <property type="nucleotide sequence ID" value="XM_064910353.1"/>
</dbReference>
<feature type="transmembrane region" description="Helical" evidence="7">
    <location>
        <begin position="317"/>
        <end position="337"/>
    </location>
</feature>
<evidence type="ECO:0000313" key="10">
    <source>
        <dbReference type="Proteomes" id="UP001498771"/>
    </source>
</evidence>
<dbReference type="InterPro" id="IPR005828">
    <property type="entry name" value="MFS_sugar_transport-like"/>
</dbReference>
<proteinExistence type="inferred from homology"/>
<organism evidence="9 10">
    <name type="scientific">Myxozyma melibiosi</name>
    <dbReference type="NCBI Taxonomy" id="54550"/>
    <lineage>
        <taxon>Eukaryota</taxon>
        <taxon>Fungi</taxon>
        <taxon>Dikarya</taxon>
        <taxon>Ascomycota</taxon>
        <taxon>Saccharomycotina</taxon>
        <taxon>Lipomycetes</taxon>
        <taxon>Lipomycetales</taxon>
        <taxon>Lipomycetaceae</taxon>
        <taxon>Myxozyma</taxon>
    </lineage>
</organism>
<comment type="similarity">
    <text evidence="2">Belongs to the major facilitator superfamily. Sugar transporter (TC 2.A.1.1) family.</text>
</comment>
<dbReference type="EMBL" id="JBBJBU010000002">
    <property type="protein sequence ID" value="KAK7206462.1"/>
    <property type="molecule type" value="Genomic_DNA"/>
</dbReference>
<dbReference type="Pfam" id="PF00083">
    <property type="entry name" value="Sugar_tr"/>
    <property type="match status" value="1"/>
</dbReference>
<dbReference type="GeneID" id="90035865"/>
<evidence type="ECO:0000256" key="3">
    <source>
        <dbReference type="ARBA" id="ARBA00022448"/>
    </source>
</evidence>
<keyword evidence="3" id="KW-0813">Transport</keyword>
<keyword evidence="6 7" id="KW-0472">Membrane</keyword>
<accession>A0ABR1F9M8</accession>
<evidence type="ECO:0000259" key="8">
    <source>
        <dbReference type="PROSITE" id="PS50850"/>
    </source>
</evidence>
<dbReference type="Proteomes" id="UP001498771">
    <property type="component" value="Unassembled WGS sequence"/>
</dbReference>
<keyword evidence="10" id="KW-1185">Reference proteome</keyword>
<feature type="transmembrane region" description="Helical" evidence="7">
    <location>
        <begin position="127"/>
        <end position="148"/>
    </location>
</feature>
<comment type="subcellular location">
    <subcellularLocation>
        <location evidence="1">Membrane</location>
        <topology evidence="1">Multi-pass membrane protein</topology>
    </subcellularLocation>
</comment>
<evidence type="ECO:0000256" key="7">
    <source>
        <dbReference type="SAM" id="Phobius"/>
    </source>
</evidence>
<feature type="transmembrane region" description="Helical" evidence="7">
    <location>
        <begin position="71"/>
        <end position="93"/>
    </location>
</feature>
<dbReference type="PANTHER" id="PTHR48022:SF68">
    <property type="entry name" value="MAJOR FACILITATOR SUPERFAMILY (MFS) PROFILE DOMAIN-CONTAINING PROTEIN-RELATED"/>
    <property type="match status" value="1"/>
</dbReference>
<feature type="domain" description="Major facilitator superfamily (MFS) profile" evidence="8">
    <location>
        <begin position="19"/>
        <end position="394"/>
    </location>
</feature>
<dbReference type="PRINTS" id="PR00171">
    <property type="entry name" value="SUGRTRNSPORT"/>
</dbReference>
<feature type="non-terminal residue" evidence="9">
    <location>
        <position position="394"/>
    </location>
</feature>
<sequence length="394" mass="43316">MSNAPKYIGLRGIWLNRAVAFIAGTGFWLFGYDQGVMGGLLTLPTFVKTFPGMDSTSDYLSDAQKSHNSTIQGVVISIYEIGCMFGAIFCMFFGDKFGRRKMIFAGSGIMIVGAVLQASAFSLAQMSVARVVTGFGNGFITATVPMWQSECAKPETRGQLVMASGALVTCGIAFSNWIDLGFYFVDSSASWRFPIALQIVFAIFLMSIVLYLPESPRWLIKMDRFDEATNVFAALADVDIDNPYIAEEINEIKETLTLEQGMEFRKIFQKSPKKHFHRTALAIGILTLQQLGGINIVSYYAAFIYEKSVHLSALNSKIIAAVSQTQYCMAAWVPFFIIEKVGRRQLMIWGAVGLAITLGIITGTVHEADKGNSKAGVASVVFIFLYDTCFAIGW</sequence>
<feature type="transmembrane region" description="Helical" evidence="7">
    <location>
        <begin position="280"/>
        <end position="305"/>
    </location>
</feature>
<dbReference type="InterPro" id="IPR050360">
    <property type="entry name" value="MFS_Sugar_Transporters"/>
</dbReference>
<feature type="transmembrane region" description="Helical" evidence="7">
    <location>
        <begin position="12"/>
        <end position="31"/>
    </location>
</feature>
<feature type="transmembrane region" description="Helical" evidence="7">
    <location>
        <begin position="191"/>
        <end position="212"/>
    </location>
</feature>
<dbReference type="SUPFAM" id="SSF103473">
    <property type="entry name" value="MFS general substrate transporter"/>
    <property type="match status" value="1"/>
</dbReference>
<gene>
    <name evidence="9" type="ORF">BZA70DRAFT_235844</name>
</gene>
<name>A0ABR1F9M8_9ASCO</name>
<protein>
    <submittedName>
        <fullName evidence="9">General substrate transporter</fullName>
    </submittedName>
</protein>
<evidence type="ECO:0000256" key="4">
    <source>
        <dbReference type="ARBA" id="ARBA00022692"/>
    </source>
</evidence>
<dbReference type="InterPro" id="IPR020846">
    <property type="entry name" value="MFS_dom"/>
</dbReference>
<reference evidence="9 10" key="1">
    <citation type="submission" date="2024-03" db="EMBL/GenBank/DDBJ databases">
        <title>Genome-scale model development and genomic sequencing of the oleaginous clade Lipomyces.</title>
        <authorList>
            <consortium name="Lawrence Berkeley National Laboratory"/>
            <person name="Czajka J.J."/>
            <person name="Han Y."/>
            <person name="Kim J."/>
            <person name="Mondo S.J."/>
            <person name="Hofstad B.A."/>
            <person name="Robles A."/>
            <person name="Haridas S."/>
            <person name="Riley R."/>
            <person name="LaButti K."/>
            <person name="Pangilinan J."/>
            <person name="Andreopoulos W."/>
            <person name="Lipzen A."/>
            <person name="Yan J."/>
            <person name="Wang M."/>
            <person name="Ng V."/>
            <person name="Grigoriev I.V."/>
            <person name="Spatafora J.W."/>
            <person name="Magnuson J.K."/>
            <person name="Baker S.E."/>
            <person name="Pomraning K.R."/>
        </authorList>
    </citation>
    <scope>NUCLEOTIDE SEQUENCE [LARGE SCALE GENOMIC DNA]</scope>
    <source>
        <strain evidence="9 10">Phaff 52-87</strain>
    </source>
</reference>
<dbReference type="InterPro" id="IPR003663">
    <property type="entry name" value="Sugar/inositol_transpt"/>
</dbReference>
<comment type="caution">
    <text evidence="9">The sequence shown here is derived from an EMBL/GenBank/DDBJ whole genome shotgun (WGS) entry which is preliminary data.</text>
</comment>
<evidence type="ECO:0000313" key="9">
    <source>
        <dbReference type="EMBL" id="KAK7206462.1"/>
    </source>
</evidence>
<dbReference type="InterPro" id="IPR036259">
    <property type="entry name" value="MFS_trans_sf"/>
</dbReference>
<feature type="transmembrane region" description="Helical" evidence="7">
    <location>
        <begin position="102"/>
        <end position="121"/>
    </location>
</feature>
<dbReference type="PANTHER" id="PTHR48022">
    <property type="entry name" value="PLASTIDIC GLUCOSE TRANSPORTER 4"/>
    <property type="match status" value="1"/>
</dbReference>
<feature type="transmembrane region" description="Helical" evidence="7">
    <location>
        <begin position="346"/>
        <end position="363"/>
    </location>
</feature>
<keyword evidence="4 7" id="KW-0812">Transmembrane</keyword>
<evidence type="ECO:0000256" key="5">
    <source>
        <dbReference type="ARBA" id="ARBA00022989"/>
    </source>
</evidence>
<feature type="transmembrane region" description="Helical" evidence="7">
    <location>
        <begin position="375"/>
        <end position="393"/>
    </location>
</feature>
<dbReference type="PROSITE" id="PS50850">
    <property type="entry name" value="MFS"/>
    <property type="match status" value="1"/>
</dbReference>
<evidence type="ECO:0000256" key="1">
    <source>
        <dbReference type="ARBA" id="ARBA00004141"/>
    </source>
</evidence>
<dbReference type="Gene3D" id="1.20.1250.20">
    <property type="entry name" value="MFS general substrate transporter like domains"/>
    <property type="match status" value="1"/>
</dbReference>
<feature type="transmembrane region" description="Helical" evidence="7">
    <location>
        <begin position="160"/>
        <end position="185"/>
    </location>
</feature>
<keyword evidence="5 7" id="KW-1133">Transmembrane helix</keyword>
<evidence type="ECO:0000256" key="6">
    <source>
        <dbReference type="ARBA" id="ARBA00023136"/>
    </source>
</evidence>
<evidence type="ECO:0000256" key="2">
    <source>
        <dbReference type="ARBA" id="ARBA00010992"/>
    </source>
</evidence>